<evidence type="ECO:0000313" key="1">
    <source>
        <dbReference type="EMBL" id="OHX20883.1"/>
    </source>
</evidence>
<name>A0ABX3CEY0_9NEIS</name>
<dbReference type="Proteomes" id="UP000180280">
    <property type="component" value="Unassembled WGS sequence"/>
</dbReference>
<dbReference type="EMBL" id="MKCT01000006">
    <property type="protein sequence ID" value="OHX20883.1"/>
    <property type="molecule type" value="Genomic_DNA"/>
</dbReference>
<sequence length="60" mass="6708">MMQELVGHHAHGDWSQLGDIVMMLKRRADATAGFTCPEAGEAFAEYQRRIQEDCEATALL</sequence>
<gene>
    <name evidence="1" type="ORF">BI344_22515</name>
</gene>
<protein>
    <submittedName>
        <fullName evidence="1">Uncharacterized protein</fullName>
    </submittedName>
</protein>
<proteinExistence type="predicted"/>
<organism evidence="1 2">
    <name type="scientific">Chromobacterium sphagni</name>
    <dbReference type="NCBI Taxonomy" id="1903179"/>
    <lineage>
        <taxon>Bacteria</taxon>
        <taxon>Pseudomonadati</taxon>
        <taxon>Pseudomonadota</taxon>
        <taxon>Betaproteobacteria</taxon>
        <taxon>Neisseriales</taxon>
        <taxon>Chromobacteriaceae</taxon>
        <taxon>Chromobacterium</taxon>
    </lineage>
</organism>
<comment type="caution">
    <text evidence="1">The sequence shown here is derived from an EMBL/GenBank/DDBJ whole genome shotgun (WGS) entry which is preliminary data.</text>
</comment>
<evidence type="ECO:0000313" key="2">
    <source>
        <dbReference type="Proteomes" id="UP000180280"/>
    </source>
</evidence>
<dbReference type="RefSeq" id="WP_071112185.1">
    <property type="nucleotide sequence ID" value="NZ_MKCT01000006.1"/>
</dbReference>
<reference evidence="1 2" key="1">
    <citation type="submission" date="2016-09" db="EMBL/GenBank/DDBJ databases">
        <title>Chromobacterium muskegensis sp. nov., an insecticidal bacterium isolated from Sphagnum bogs.</title>
        <authorList>
            <person name="Sparks M.E."/>
            <person name="Blackburn M.B."/>
            <person name="Gundersen-Rindal D.E."/>
            <person name="Mitchell A."/>
            <person name="Farrar R."/>
            <person name="Kuhar D."/>
        </authorList>
    </citation>
    <scope>NUCLEOTIDE SEQUENCE [LARGE SCALE GENOMIC DNA]</scope>
    <source>
        <strain evidence="1 2">14B-1</strain>
    </source>
</reference>
<accession>A0ABX3CEY0</accession>
<keyword evidence="2" id="KW-1185">Reference proteome</keyword>